<proteinExistence type="predicted"/>
<feature type="signal peptide" evidence="1">
    <location>
        <begin position="1"/>
        <end position="22"/>
    </location>
</feature>
<comment type="caution">
    <text evidence="2">The sequence shown here is derived from an EMBL/GenBank/DDBJ whole genome shotgun (WGS) entry which is preliminary data.</text>
</comment>
<organism evidence="2 3">
    <name type="scientific">Orbilia brochopaga</name>
    <dbReference type="NCBI Taxonomy" id="3140254"/>
    <lineage>
        <taxon>Eukaryota</taxon>
        <taxon>Fungi</taxon>
        <taxon>Dikarya</taxon>
        <taxon>Ascomycota</taxon>
        <taxon>Pezizomycotina</taxon>
        <taxon>Orbiliomycetes</taxon>
        <taxon>Orbiliales</taxon>
        <taxon>Orbiliaceae</taxon>
        <taxon>Orbilia</taxon>
    </lineage>
</organism>
<dbReference type="EMBL" id="JAVHNQ010000003">
    <property type="protein sequence ID" value="KAK6353509.1"/>
    <property type="molecule type" value="Genomic_DNA"/>
</dbReference>
<keyword evidence="3" id="KW-1185">Reference proteome</keyword>
<feature type="chain" id="PRO_5043866523" evidence="1">
    <location>
        <begin position="23"/>
        <end position="320"/>
    </location>
</feature>
<dbReference type="Proteomes" id="UP001375240">
    <property type="component" value="Unassembled WGS sequence"/>
</dbReference>
<accession>A0AAV9V255</accession>
<reference evidence="2 3" key="1">
    <citation type="submission" date="2019-10" db="EMBL/GenBank/DDBJ databases">
        <authorList>
            <person name="Palmer J.M."/>
        </authorList>
    </citation>
    <scope>NUCLEOTIDE SEQUENCE [LARGE SCALE GENOMIC DNA]</scope>
    <source>
        <strain evidence="2 3">TWF696</strain>
    </source>
</reference>
<evidence type="ECO:0000313" key="3">
    <source>
        <dbReference type="Proteomes" id="UP001375240"/>
    </source>
</evidence>
<gene>
    <name evidence="2" type="ORF">TWF696_005472</name>
</gene>
<dbReference type="AlphaFoldDB" id="A0AAV9V255"/>
<protein>
    <submittedName>
        <fullName evidence="2">Uncharacterized protein</fullName>
    </submittedName>
</protein>
<name>A0AAV9V255_9PEZI</name>
<keyword evidence="1" id="KW-0732">Signal</keyword>
<evidence type="ECO:0000256" key="1">
    <source>
        <dbReference type="SAM" id="SignalP"/>
    </source>
</evidence>
<sequence length="320" mass="34783">MRFFGTLATCALLLADVVSSSALAVVERSNRGPPIKYQKLTITKIVELLKCHHGQGFCSAYLHWTKSPTVTRYRLKTVWKRAPATRTSTVTETACTETDPYTYDTTTLFVGPATTITELEVTSTAVSLIFAGPIGDAEGEEKRDIHAAEIEKRSLRYPAPQLEHQPCASLSRACSKFIRRPGTHTRYRTHWTTRTLPASTHTVTVSSCTSTIVDFILATTIMPSLTIPGPGFHTVTVATETETIEYFCYPYGLGCADVPTPCCPGTCTNIDDEVKTLFGATLMPGGSWGNRCAPEDPAEFSSFFSLTAPATTTTTTTATP</sequence>
<evidence type="ECO:0000313" key="2">
    <source>
        <dbReference type="EMBL" id="KAK6353509.1"/>
    </source>
</evidence>